<protein>
    <submittedName>
        <fullName evidence="1">Uncharacterized protein</fullName>
    </submittedName>
</protein>
<dbReference type="AlphaFoldDB" id="A0A4S8I8E3"/>
<keyword evidence="2" id="KW-1185">Reference proteome</keyword>
<gene>
    <name evidence="1" type="ORF">C4D60_Mb02t04270</name>
</gene>
<name>A0A4S8I8E3_MUSBA</name>
<accession>A0A4S8I8E3</accession>
<proteinExistence type="predicted"/>
<reference evidence="1 2" key="1">
    <citation type="journal article" date="2019" name="Nat. Plants">
        <title>Genome sequencing of Musa balbisiana reveals subgenome evolution and function divergence in polyploid bananas.</title>
        <authorList>
            <person name="Yao X."/>
        </authorList>
    </citation>
    <scope>NUCLEOTIDE SEQUENCE [LARGE SCALE GENOMIC DNA]</scope>
    <source>
        <strain evidence="2">cv. DH-PKW</strain>
        <tissue evidence="1">Leaves</tissue>
    </source>
</reference>
<dbReference type="Proteomes" id="UP000317650">
    <property type="component" value="Chromosome 2"/>
</dbReference>
<organism evidence="1 2">
    <name type="scientific">Musa balbisiana</name>
    <name type="common">Banana</name>
    <dbReference type="NCBI Taxonomy" id="52838"/>
    <lineage>
        <taxon>Eukaryota</taxon>
        <taxon>Viridiplantae</taxon>
        <taxon>Streptophyta</taxon>
        <taxon>Embryophyta</taxon>
        <taxon>Tracheophyta</taxon>
        <taxon>Spermatophyta</taxon>
        <taxon>Magnoliopsida</taxon>
        <taxon>Liliopsida</taxon>
        <taxon>Zingiberales</taxon>
        <taxon>Musaceae</taxon>
        <taxon>Musa</taxon>
    </lineage>
</organism>
<comment type="caution">
    <text evidence="1">The sequence shown here is derived from an EMBL/GenBank/DDBJ whole genome shotgun (WGS) entry which is preliminary data.</text>
</comment>
<evidence type="ECO:0000313" key="2">
    <source>
        <dbReference type="Proteomes" id="UP000317650"/>
    </source>
</evidence>
<sequence length="95" mass="10851">MASNSVGGPISLSSFSLREENRPFATENAAVLDQLSVISLVRRVRRRWRLPRILWYPLLWYRDSSLLSDERSIHIASEQPPNGTFSSPLYGICFV</sequence>
<dbReference type="EMBL" id="PYDT01000011">
    <property type="protein sequence ID" value="THU44141.1"/>
    <property type="molecule type" value="Genomic_DNA"/>
</dbReference>
<evidence type="ECO:0000313" key="1">
    <source>
        <dbReference type="EMBL" id="THU44141.1"/>
    </source>
</evidence>